<evidence type="ECO:0000256" key="1">
    <source>
        <dbReference type="SAM" id="Phobius"/>
    </source>
</evidence>
<dbReference type="EMBL" id="BMXK01000010">
    <property type="protein sequence ID" value="GHD10268.1"/>
    <property type="molecule type" value="Genomic_DNA"/>
</dbReference>
<organism evidence="3 4">
    <name type="scientific">Zhihengliuella salsuginis</name>
    <dbReference type="NCBI Taxonomy" id="578222"/>
    <lineage>
        <taxon>Bacteria</taxon>
        <taxon>Bacillati</taxon>
        <taxon>Actinomycetota</taxon>
        <taxon>Actinomycetes</taxon>
        <taxon>Micrococcales</taxon>
        <taxon>Micrococcaceae</taxon>
        <taxon>Zhihengliuella</taxon>
    </lineage>
</organism>
<dbReference type="Gene3D" id="1.20.144.10">
    <property type="entry name" value="Phosphatidic acid phosphatase type 2/haloperoxidase"/>
    <property type="match status" value="1"/>
</dbReference>
<proteinExistence type="predicted"/>
<keyword evidence="1" id="KW-1133">Transmembrane helix</keyword>
<name>A0ABQ3GKE5_9MICC</name>
<feature type="transmembrane region" description="Helical" evidence="1">
    <location>
        <begin position="167"/>
        <end position="188"/>
    </location>
</feature>
<dbReference type="Pfam" id="PF01569">
    <property type="entry name" value="PAP2"/>
    <property type="match status" value="1"/>
</dbReference>
<accession>A0ABQ3GKE5</accession>
<feature type="transmembrane region" description="Helical" evidence="1">
    <location>
        <begin position="268"/>
        <end position="289"/>
    </location>
</feature>
<feature type="transmembrane region" description="Helical" evidence="1">
    <location>
        <begin position="141"/>
        <end position="160"/>
    </location>
</feature>
<dbReference type="Proteomes" id="UP000642819">
    <property type="component" value="Unassembled WGS sequence"/>
</dbReference>
<evidence type="ECO:0000259" key="2">
    <source>
        <dbReference type="SMART" id="SM00014"/>
    </source>
</evidence>
<reference evidence="4" key="1">
    <citation type="journal article" date="2019" name="Int. J. Syst. Evol. Microbiol.">
        <title>The Global Catalogue of Microorganisms (GCM) 10K type strain sequencing project: providing services to taxonomists for standard genome sequencing and annotation.</title>
        <authorList>
            <consortium name="The Broad Institute Genomics Platform"/>
            <consortium name="The Broad Institute Genome Sequencing Center for Infectious Disease"/>
            <person name="Wu L."/>
            <person name="Ma J."/>
        </authorList>
    </citation>
    <scope>NUCLEOTIDE SEQUENCE [LARGE SCALE GENOMIC DNA]</scope>
    <source>
        <strain evidence="4">KCTC 19466</strain>
    </source>
</reference>
<dbReference type="InterPro" id="IPR036938">
    <property type="entry name" value="PAP2/HPO_sf"/>
</dbReference>
<feature type="transmembrane region" description="Helical" evidence="1">
    <location>
        <begin position="79"/>
        <end position="97"/>
    </location>
</feature>
<feature type="transmembrane region" description="Helical" evidence="1">
    <location>
        <begin position="21"/>
        <end position="41"/>
    </location>
</feature>
<feature type="transmembrane region" description="Helical" evidence="1">
    <location>
        <begin position="194"/>
        <end position="215"/>
    </location>
</feature>
<sequence length="303" mass="32586">MLKTMNHVSHARDGARIARPFGWLGALVLTAAAFAAAYWFFVLTPVGQQIDENTLVGAHRYLEQQDIAREPALAFLGKLPQVSAVLGAVSLLVSALVHRSVAAPLINLAGMGGAFLTTQVLKHAVLDRPNLGISEATVNSFPSGHTTLASASMVAIFCMVTPRWRPLVACLGGVYAALAGAATLVLGWHRPADIVGAYLVVVWWSLATGWVLTLATPRWNRWRTLRFWGAARGWRFAMQVPGLLALVAAACLFVLLPPVETGENFKLLLGFLAAGILMIGGAALTLFGLMNQVFMHQSRERGR</sequence>
<dbReference type="InterPro" id="IPR000326">
    <property type="entry name" value="PAP2/HPO"/>
</dbReference>
<comment type="caution">
    <text evidence="3">The sequence shown here is derived from an EMBL/GenBank/DDBJ whole genome shotgun (WGS) entry which is preliminary data.</text>
</comment>
<feature type="transmembrane region" description="Helical" evidence="1">
    <location>
        <begin position="236"/>
        <end position="256"/>
    </location>
</feature>
<protein>
    <recommendedName>
        <fullName evidence="2">Phosphatidic acid phosphatase type 2/haloperoxidase domain-containing protein</fullName>
    </recommendedName>
</protein>
<dbReference type="SMART" id="SM00014">
    <property type="entry name" value="acidPPc"/>
    <property type="match status" value="1"/>
</dbReference>
<feature type="domain" description="Phosphatidic acid phosphatase type 2/haloperoxidase" evidence="2">
    <location>
        <begin position="103"/>
        <end position="209"/>
    </location>
</feature>
<evidence type="ECO:0000313" key="4">
    <source>
        <dbReference type="Proteomes" id="UP000642819"/>
    </source>
</evidence>
<keyword evidence="4" id="KW-1185">Reference proteome</keyword>
<evidence type="ECO:0000313" key="3">
    <source>
        <dbReference type="EMBL" id="GHD10268.1"/>
    </source>
</evidence>
<feature type="transmembrane region" description="Helical" evidence="1">
    <location>
        <begin position="104"/>
        <end position="121"/>
    </location>
</feature>
<keyword evidence="1" id="KW-0812">Transmembrane</keyword>
<keyword evidence="1" id="KW-0472">Membrane</keyword>
<dbReference type="SUPFAM" id="SSF48317">
    <property type="entry name" value="Acid phosphatase/Vanadium-dependent haloperoxidase"/>
    <property type="match status" value="1"/>
</dbReference>
<gene>
    <name evidence="3" type="ORF">GCM10008096_23660</name>
</gene>